<evidence type="ECO:0000256" key="2">
    <source>
        <dbReference type="ARBA" id="ARBA00022679"/>
    </source>
</evidence>
<dbReference type="GO" id="GO:0032259">
    <property type="term" value="P:methylation"/>
    <property type="evidence" value="ECO:0007669"/>
    <property type="project" value="UniProtKB-KW"/>
</dbReference>
<comment type="caution">
    <text evidence="5">The sequence shown here is derived from an EMBL/GenBank/DDBJ whole genome shotgun (WGS) entry which is preliminary data.</text>
</comment>
<evidence type="ECO:0000256" key="3">
    <source>
        <dbReference type="ARBA" id="ARBA00022691"/>
    </source>
</evidence>
<keyword evidence="2" id="KW-0808">Transferase</keyword>
<dbReference type="GO" id="GO:0008168">
    <property type="term" value="F:methyltransferase activity"/>
    <property type="evidence" value="ECO:0007669"/>
    <property type="project" value="UniProtKB-KW"/>
</dbReference>
<evidence type="ECO:0000259" key="4">
    <source>
        <dbReference type="Pfam" id="PF13649"/>
    </source>
</evidence>
<protein>
    <submittedName>
        <fullName evidence="5">Class I SAM-dependent methyltransferase</fullName>
    </submittedName>
</protein>
<dbReference type="CDD" id="cd02440">
    <property type="entry name" value="AdoMet_MTases"/>
    <property type="match status" value="1"/>
</dbReference>
<dbReference type="Proteomes" id="UP001500051">
    <property type="component" value="Unassembled WGS sequence"/>
</dbReference>
<keyword evidence="3" id="KW-0949">S-adenosyl-L-methionine</keyword>
<evidence type="ECO:0000313" key="5">
    <source>
        <dbReference type="EMBL" id="GAA3696732.1"/>
    </source>
</evidence>
<reference evidence="6" key="1">
    <citation type="journal article" date="2019" name="Int. J. Syst. Evol. Microbiol.">
        <title>The Global Catalogue of Microorganisms (GCM) 10K type strain sequencing project: providing services to taxonomists for standard genome sequencing and annotation.</title>
        <authorList>
            <consortium name="The Broad Institute Genomics Platform"/>
            <consortium name="The Broad Institute Genome Sequencing Center for Infectious Disease"/>
            <person name="Wu L."/>
            <person name="Ma J."/>
        </authorList>
    </citation>
    <scope>NUCLEOTIDE SEQUENCE [LARGE SCALE GENOMIC DNA]</scope>
    <source>
        <strain evidence="6">JCM 16548</strain>
    </source>
</reference>
<sequence>MSTLEPQIGDAFGQMLRAQHADLQRPQHELVERDDGFLGITDARTYFSKPDQLGPLEALACSKATGRVLDIGCGAGRHALAMAARGLDVTGLEPSAGAAQVARDRGVSVLEGRLDQLAEGEYDTTVMLGNNLSLLAGPGIAPALLTRLAGRAAPGAVLLGQSIDPYATDEAVHKAYHRRNRDRGRPGGQLRIRIRFRELATGWFDYWFLTVDELARLVEPTGWTLADVTREGPGFLATLRLELPK</sequence>
<organism evidence="5 6">
    <name type="scientific">Microlunatus aurantiacus</name>
    <dbReference type="NCBI Taxonomy" id="446786"/>
    <lineage>
        <taxon>Bacteria</taxon>
        <taxon>Bacillati</taxon>
        <taxon>Actinomycetota</taxon>
        <taxon>Actinomycetes</taxon>
        <taxon>Propionibacteriales</taxon>
        <taxon>Propionibacteriaceae</taxon>
        <taxon>Microlunatus</taxon>
    </lineage>
</organism>
<dbReference type="Pfam" id="PF13649">
    <property type="entry name" value="Methyltransf_25"/>
    <property type="match status" value="1"/>
</dbReference>
<proteinExistence type="predicted"/>
<evidence type="ECO:0000256" key="1">
    <source>
        <dbReference type="ARBA" id="ARBA00022603"/>
    </source>
</evidence>
<dbReference type="EMBL" id="BAAAYX010000002">
    <property type="protein sequence ID" value="GAA3696732.1"/>
    <property type="molecule type" value="Genomic_DNA"/>
</dbReference>
<dbReference type="RefSeq" id="WP_344811241.1">
    <property type="nucleotide sequence ID" value="NZ_BAAAYX010000002.1"/>
</dbReference>
<dbReference type="PANTHER" id="PTHR43464:SF19">
    <property type="entry name" value="UBIQUINONE BIOSYNTHESIS O-METHYLTRANSFERASE, MITOCHONDRIAL"/>
    <property type="match status" value="1"/>
</dbReference>
<keyword evidence="6" id="KW-1185">Reference proteome</keyword>
<dbReference type="InterPro" id="IPR041698">
    <property type="entry name" value="Methyltransf_25"/>
</dbReference>
<name>A0ABP7CZQ8_9ACTN</name>
<dbReference type="SUPFAM" id="SSF53335">
    <property type="entry name" value="S-adenosyl-L-methionine-dependent methyltransferases"/>
    <property type="match status" value="1"/>
</dbReference>
<feature type="domain" description="Methyltransferase" evidence="4">
    <location>
        <begin position="68"/>
        <end position="140"/>
    </location>
</feature>
<dbReference type="PANTHER" id="PTHR43464">
    <property type="entry name" value="METHYLTRANSFERASE"/>
    <property type="match status" value="1"/>
</dbReference>
<dbReference type="InterPro" id="IPR029063">
    <property type="entry name" value="SAM-dependent_MTases_sf"/>
</dbReference>
<keyword evidence="1 5" id="KW-0489">Methyltransferase</keyword>
<dbReference type="Gene3D" id="3.40.50.150">
    <property type="entry name" value="Vaccinia Virus protein VP39"/>
    <property type="match status" value="1"/>
</dbReference>
<gene>
    <name evidence="5" type="ORF">GCM10022204_10860</name>
</gene>
<evidence type="ECO:0000313" key="6">
    <source>
        <dbReference type="Proteomes" id="UP001500051"/>
    </source>
</evidence>
<accession>A0ABP7CZQ8</accession>